<sequence length="166" mass="19562">METNFGESDSFGGYYHIPKYLEDLIDDSVKQDFLEVLPLNPEDRKHEMYKAMKFSFEASHIDILYERKVISKDENSLVIPHEQFLFGFRPSEGLCIFTQKKQHKEMLCDGPIRELAKHCVLTQSLQYALVPLNEFRVWSYIPVCCSEDTCPLKTRPFNLRRDLFED</sequence>
<organism evidence="1 2">
    <name type="scientific">Promethearchaeum syntrophicum</name>
    <dbReference type="NCBI Taxonomy" id="2594042"/>
    <lineage>
        <taxon>Archaea</taxon>
        <taxon>Promethearchaeati</taxon>
        <taxon>Promethearchaeota</taxon>
        <taxon>Promethearchaeia</taxon>
        <taxon>Promethearchaeales</taxon>
        <taxon>Promethearchaeaceae</taxon>
        <taxon>Promethearchaeum</taxon>
    </lineage>
</organism>
<protein>
    <submittedName>
        <fullName evidence="1">Uncharacterized protein</fullName>
    </submittedName>
</protein>
<name>A0A5B9DB36_9ARCH</name>
<dbReference type="Proteomes" id="UP000321408">
    <property type="component" value="Chromosome"/>
</dbReference>
<evidence type="ECO:0000313" key="2">
    <source>
        <dbReference type="Proteomes" id="UP000321408"/>
    </source>
</evidence>
<keyword evidence="2" id="KW-1185">Reference proteome</keyword>
<reference evidence="1 2" key="2">
    <citation type="journal article" date="2024" name="Int. J. Syst. Evol. Microbiol.">
        <title>Promethearchaeum syntrophicum gen. nov., sp. nov., an anaerobic, obligately syntrophic archaeon, the first isolate of the lineage 'Asgard' archaea, and proposal of the new archaeal phylum Promethearchaeota phyl. nov. and kingdom Promethearchaeati regn. nov.</title>
        <authorList>
            <person name="Imachi H."/>
            <person name="Nobu M.K."/>
            <person name="Kato S."/>
            <person name="Takaki Y."/>
            <person name="Miyazaki M."/>
            <person name="Miyata M."/>
            <person name="Ogawara M."/>
            <person name="Saito Y."/>
            <person name="Sakai S."/>
            <person name="Tahara Y.O."/>
            <person name="Takano Y."/>
            <person name="Tasumi E."/>
            <person name="Uematsu K."/>
            <person name="Yoshimura T."/>
            <person name="Itoh T."/>
            <person name="Ohkuma M."/>
            <person name="Takai K."/>
        </authorList>
    </citation>
    <scope>NUCLEOTIDE SEQUENCE [LARGE SCALE GENOMIC DNA]</scope>
    <source>
        <strain evidence="1 2">MK-D1</strain>
    </source>
</reference>
<dbReference type="EMBL" id="CP042905">
    <property type="protein sequence ID" value="QEE15826.2"/>
    <property type="molecule type" value="Genomic_DNA"/>
</dbReference>
<reference evidence="1 2" key="1">
    <citation type="journal article" date="2020" name="Nature">
        <title>Isolation of an archaeon at the prokaryote-eukaryote interface.</title>
        <authorList>
            <person name="Imachi H."/>
            <person name="Nobu M.K."/>
            <person name="Nakahara N."/>
            <person name="Morono Y."/>
            <person name="Ogawara M."/>
            <person name="Takaki Y."/>
            <person name="Takano Y."/>
            <person name="Uematsu K."/>
            <person name="Ikuta T."/>
            <person name="Ito M."/>
            <person name="Matsui Y."/>
            <person name="Miyazaki M."/>
            <person name="Murata K."/>
            <person name="Saito Y."/>
            <person name="Sakai S."/>
            <person name="Song C."/>
            <person name="Tasumi E."/>
            <person name="Yamanaka Y."/>
            <person name="Yamaguchi T."/>
            <person name="Kamagata Y."/>
            <person name="Tamaki H."/>
            <person name="Takai K."/>
        </authorList>
    </citation>
    <scope>NUCLEOTIDE SEQUENCE [LARGE SCALE GENOMIC DNA]</scope>
    <source>
        <strain evidence="1 2">MK-D1</strain>
    </source>
</reference>
<proteinExistence type="predicted"/>
<dbReference type="AlphaFoldDB" id="A0A5B9DB36"/>
<evidence type="ECO:0000313" key="1">
    <source>
        <dbReference type="EMBL" id="QEE15826.2"/>
    </source>
</evidence>
<accession>A0A5B9DB36</accession>
<dbReference type="KEGG" id="psyt:DSAG12_01653"/>
<gene>
    <name evidence="1" type="ORF">DSAG12_01653</name>
</gene>